<evidence type="ECO:0000313" key="5">
    <source>
        <dbReference type="Proteomes" id="UP000636264"/>
    </source>
</evidence>
<dbReference type="Proteomes" id="UP000636264">
    <property type="component" value="Unassembled WGS sequence"/>
</dbReference>
<dbReference type="InterPro" id="IPR046531">
    <property type="entry name" value="DUF6596"/>
</dbReference>
<accession>A0A916W660</accession>
<evidence type="ECO:0000259" key="3">
    <source>
        <dbReference type="Pfam" id="PF20239"/>
    </source>
</evidence>
<reference evidence="4" key="2">
    <citation type="submission" date="2020-09" db="EMBL/GenBank/DDBJ databases">
        <authorList>
            <person name="Sun Q."/>
            <person name="Zhou Y."/>
        </authorList>
    </citation>
    <scope>NUCLEOTIDE SEQUENCE</scope>
    <source>
        <strain evidence="4">CGMCC 1.15320</strain>
    </source>
</reference>
<dbReference type="InterPro" id="IPR013249">
    <property type="entry name" value="RNA_pol_sigma70_r4_t2"/>
</dbReference>
<evidence type="ECO:0008006" key="6">
    <source>
        <dbReference type="Google" id="ProtNLM"/>
    </source>
</evidence>
<dbReference type="SUPFAM" id="SSF48452">
    <property type="entry name" value="TPR-like"/>
    <property type="match status" value="1"/>
</dbReference>
<dbReference type="Pfam" id="PF20239">
    <property type="entry name" value="DUF6596"/>
    <property type="match status" value="1"/>
</dbReference>
<dbReference type="InterPro" id="IPR036388">
    <property type="entry name" value="WH-like_DNA-bd_sf"/>
</dbReference>
<dbReference type="Pfam" id="PF08281">
    <property type="entry name" value="Sigma70_r4_2"/>
    <property type="match status" value="1"/>
</dbReference>
<feature type="domain" description="RNA polymerase sigma-70 region 2" evidence="1">
    <location>
        <begin position="15"/>
        <end position="77"/>
    </location>
</feature>
<protein>
    <recommendedName>
        <fullName evidence="6">RNA polymerase sigma factor</fullName>
    </recommendedName>
</protein>
<dbReference type="GO" id="GO:0006352">
    <property type="term" value="P:DNA-templated transcription initiation"/>
    <property type="evidence" value="ECO:0007669"/>
    <property type="project" value="InterPro"/>
</dbReference>
<dbReference type="Gene3D" id="1.10.10.10">
    <property type="entry name" value="Winged helix-like DNA-binding domain superfamily/Winged helix DNA-binding domain"/>
    <property type="match status" value="1"/>
</dbReference>
<dbReference type="InterPro" id="IPR007627">
    <property type="entry name" value="RNA_pol_sigma70_r2"/>
</dbReference>
<dbReference type="GO" id="GO:0003677">
    <property type="term" value="F:DNA binding"/>
    <property type="evidence" value="ECO:0007669"/>
    <property type="project" value="InterPro"/>
</dbReference>
<keyword evidence="5" id="KW-1185">Reference proteome</keyword>
<dbReference type="AlphaFoldDB" id="A0A916W660"/>
<dbReference type="InterPro" id="IPR013324">
    <property type="entry name" value="RNA_pol_sigma_r3/r4-like"/>
</dbReference>
<dbReference type="Pfam" id="PF04542">
    <property type="entry name" value="Sigma70_r2"/>
    <property type="match status" value="1"/>
</dbReference>
<name>A0A916W660_9HYPH</name>
<dbReference type="InterPro" id="IPR011990">
    <property type="entry name" value="TPR-like_helical_dom_sf"/>
</dbReference>
<dbReference type="NCBIfam" id="TIGR02937">
    <property type="entry name" value="sigma70-ECF"/>
    <property type="match status" value="1"/>
</dbReference>
<reference evidence="4" key="1">
    <citation type="journal article" date="2014" name="Int. J. Syst. Evol. Microbiol.">
        <title>Complete genome sequence of Corynebacterium casei LMG S-19264T (=DSM 44701T), isolated from a smear-ripened cheese.</title>
        <authorList>
            <consortium name="US DOE Joint Genome Institute (JGI-PGF)"/>
            <person name="Walter F."/>
            <person name="Albersmeier A."/>
            <person name="Kalinowski J."/>
            <person name="Ruckert C."/>
        </authorList>
    </citation>
    <scope>NUCLEOTIDE SEQUENCE</scope>
    <source>
        <strain evidence="4">CGMCC 1.15320</strain>
    </source>
</reference>
<feature type="domain" description="DUF6596" evidence="3">
    <location>
        <begin position="183"/>
        <end position="283"/>
    </location>
</feature>
<dbReference type="PANTHER" id="PTHR47756:SF1">
    <property type="entry name" value="BLL0085 PROTEIN"/>
    <property type="match status" value="1"/>
</dbReference>
<feature type="domain" description="RNA polymerase sigma factor 70 region 4 type 2" evidence="2">
    <location>
        <begin position="114"/>
        <end position="164"/>
    </location>
</feature>
<evidence type="ECO:0000313" key="4">
    <source>
        <dbReference type="EMBL" id="GGA70243.1"/>
    </source>
</evidence>
<dbReference type="SUPFAM" id="SSF88946">
    <property type="entry name" value="Sigma2 domain of RNA polymerase sigma factors"/>
    <property type="match status" value="1"/>
</dbReference>
<evidence type="ECO:0000259" key="2">
    <source>
        <dbReference type="Pfam" id="PF08281"/>
    </source>
</evidence>
<dbReference type="RefSeq" id="WP_188721408.1">
    <property type="nucleotide sequence ID" value="NZ_BMIF01000007.1"/>
</dbReference>
<dbReference type="InterPro" id="IPR013325">
    <property type="entry name" value="RNA_pol_sigma_r2"/>
</dbReference>
<dbReference type="Gene3D" id="1.25.40.10">
    <property type="entry name" value="Tetratricopeptide repeat domain"/>
    <property type="match status" value="1"/>
</dbReference>
<sequence>MSDIAWIERTLTGARPQVVSALLRYFRDLDRAEEAFQEACLRALRTWPDKGPPRDPAAWLIFVGRNAVLDTVRRDSRNTQLPDDAAISDLDDAETQMSDRLDNAHYRDDILRLMFICCHPDLPATQQIALALRIVSGLSVKEIAAAFLVNEKAMEQRITRAKRRVMDADVPFEAPGPAERAERVGAVAAMIYLLFNEGYSASGGEVHLRAPLCEEPIRLARLLLRLYPSEPEIMGLLALMLLQHARTPSRLDAEGNIVLLENQDRTRWNREQIGEGLALIDKAVRHRAPGPYQIQAAIAALHDQAPNAEATDWTQISLLYLTLERMTPSPVITLNRAVAVFKASGAKQALELVKPLEDRLGSYFYFHGVHGALLKELGQVDEARQAFNKAISLARTPAEAAHIRQQLDALAGPMKAAQ</sequence>
<dbReference type="InterPro" id="IPR014284">
    <property type="entry name" value="RNA_pol_sigma-70_dom"/>
</dbReference>
<dbReference type="GO" id="GO:0016987">
    <property type="term" value="F:sigma factor activity"/>
    <property type="evidence" value="ECO:0007669"/>
    <property type="project" value="InterPro"/>
</dbReference>
<dbReference type="Gene3D" id="1.10.1740.10">
    <property type="match status" value="1"/>
</dbReference>
<organism evidence="4 5">
    <name type="scientific">Nitratireductor aestuarii</name>
    <dbReference type="NCBI Taxonomy" id="1735103"/>
    <lineage>
        <taxon>Bacteria</taxon>
        <taxon>Pseudomonadati</taxon>
        <taxon>Pseudomonadota</taxon>
        <taxon>Alphaproteobacteria</taxon>
        <taxon>Hyphomicrobiales</taxon>
        <taxon>Phyllobacteriaceae</taxon>
        <taxon>Nitratireductor</taxon>
    </lineage>
</organism>
<dbReference type="SUPFAM" id="SSF88659">
    <property type="entry name" value="Sigma3 and sigma4 domains of RNA polymerase sigma factors"/>
    <property type="match status" value="1"/>
</dbReference>
<proteinExistence type="predicted"/>
<dbReference type="PANTHER" id="PTHR47756">
    <property type="entry name" value="BLL6612 PROTEIN-RELATED"/>
    <property type="match status" value="1"/>
</dbReference>
<evidence type="ECO:0000259" key="1">
    <source>
        <dbReference type="Pfam" id="PF04542"/>
    </source>
</evidence>
<comment type="caution">
    <text evidence="4">The sequence shown here is derived from an EMBL/GenBank/DDBJ whole genome shotgun (WGS) entry which is preliminary data.</text>
</comment>
<gene>
    <name evidence="4" type="ORF">GCM10011385_25070</name>
</gene>
<dbReference type="EMBL" id="BMIF01000007">
    <property type="protein sequence ID" value="GGA70243.1"/>
    <property type="molecule type" value="Genomic_DNA"/>
</dbReference>